<dbReference type="RefSeq" id="WP_190566014.1">
    <property type="nucleotide sequence ID" value="NZ_JACJQL010000004.1"/>
</dbReference>
<evidence type="ECO:0000313" key="2">
    <source>
        <dbReference type="EMBL" id="MBD2250655.1"/>
    </source>
</evidence>
<evidence type="ECO:0000313" key="3">
    <source>
        <dbReference type="Proteomes" id="UP000621307"/>
    </source>
</evidence>
<dbReference type="Proteomes" id="UP000621307">
    <property type="component" value="Unassembled WGS sequence"/>
</dbReference>
<dbReference type="InterPro" id="IPR006047">
    <property type="entry name" value="GH13_cat_dom"/>
</dbReference>
<organism evidence="2 3">
    <name type="scientific">Nostoc parmelioides FACHB-3921</name>
    <dbReference type="NCBI Taxonomy" id="2692909"/>
    <lineage>
        <taxon>Bacteria</taxon>
        <taxon>Bacillati</taxon>
        <taxon>Cyanobacteriota</taxon>
        <taxon>Cyanophyceae</taxon>
        <taxon>Nostocales</taxon>
        <taxon>Nostocaceae</taxon>
        <taxon>Nostoc</taxon>
    </lineage>
</organism>
<reference evidence="2 3" key="1">
    <citation type="journal article" date="2020" name="ISME J.">
        <title>Comparative genomics reveals insights into cyanobacterial evolution and habitat adaptation.</title>
        <authorList>
            <person name="Chen M.Y."/>
            <person name="Teng W.K."/>
            <person name="Zhao L."/>
            <person name="Hu C.X."/>
            <person name="Zhou Y.K."/>
            <person name="Han B.P."/>
            <person name="Song L.R."/>
            <person name="Shu W.S."/>
        </authorList>
    </citation>
    <scope>NUCLEOTIDE SEQUENCE [LARGE SCALE GENOMIC DNA]</scope>
    <source>
        <strain evidence="2 3">FACHB-3921</strain>
    </source>
</reference>
<dbReference type="SUPFAM" id="SSF51445">
    <property type="entry name" value="(Trans)glycosidases"/>
    <property type="match status" value="1"/>
</dbReference>
<dbReference type="PANTHER" id="PTHR10357">
    <property type="entry name" value="ALPHA-AMYLASE FAMILY MEMBER"/>
    <property type="match status" value="1"/>
</dbReference>
<dbReference type="PANTHER" id="PTHR10357:SF209">
    <property type="entry name" value="PERIPLASMIC ALPHA-AMYLASE"/>
    <property type="match status" value="1"/>
</dbReference>
<dbReference type="SMART" id="SM00642">
    <property type="entry name" value="Aamy"/>
    <property type="match status" value="1"/>
</dbReference>
<proteinExistence type="predicted"/>
<keyword evidence="3" id="KW-1185">Reference proteome</keyword>
<dbReference type="Pfam" id="PF00128">
    <property type="entry name" value="Alpha-amylase"/>
    <property type="match status" value="1"/>
</dbReference>
<name>A0ABR8B9L9_9NOSO</name>
<evidence type="ECO:0000259" key="1">
    <source>
        <dbReference type="SMART" id="SM00642"/>
    </source>
</evidence>
<protein>
    <recommendedName>
        <fullName evidence="1">Glycosyl hydrolase family 13 catalytic domain-containing protein</fullName>
    </recommendedName>
</protein>
<comment type="caution">
    <text evidence="2">The sequence shown here is derived from an EMBL/GenBank/DDBJ whole genome shotgun (WGS) entry which is preliminary data.</text>
</comment>
<dbReference type="Gene3D" id="3.20.20.80">
    <property type="entry name" value="Glycosidases"/>
    <property type="match status" value="1"/>
</dbReference>
<dbReference type="EMBL" id="JACJQL010000004">
    <property type="protein sequence ID" value="MBD2250655.1"/>
    <property type="molecule type" value="Genomic_DNA"/>
</dbReference>
<dbReference type="InterPro" id="IPR017853">
    <property type="entry name" value="GH"/>
</dbReference>
<accession>A0ABR8B9L9</accession>
<gene>
    <name evidence="2" type="ORF">H6G14_04935</name>
</gene>
<feature type="domain" description="Glycosyl hydrolase family 13 catalytic" evidence="1">
    <location>
        <begin position="55"/>
        <end position="502"/>
    </location>
</feature>
<sequence length="630" mass="71680">MLNSIYAREVYDIFHQAKCNALNKATKSVQVGDEVKEIPSPFPSPADWRDLWIYFIMIDRFNNPSAPPKMSWNAFDGDRFLGREGVVFQGGTFEGIRQQLGYLEKLGVGAIWITPPFKNCQYKDTYHGYGIQDFLQIDPRFASNKDNPEAELQALIDEAHARGIYVIFDIVLNHVGNVFSYFINDKIYDESKEGKGAGFVEQPYPIRWHNTDGTANLEWENAPTEADHDAAVWPRELCKNDFFRRRGTKDDTEQGGDFSDLRELVTDIPEVRNILIRIHQYLIAKFDIDGFRIDTLRFIEPEFARIFGNSMHEFALSIGKKNFFSFGEIWAAPNNTEEKISRFIGRKATEPGDLLGVDAALDFPLFFKLPDVLKGSIPPQALADVYEKRKENLRGIISSHGDVSKFLVTFLDNHDLKSRFYYSDSANSHRFDDQVTLAITCLFALQGIPCIYYGTEQGLNGAVGDIPFGDLVVRQALWGKPGGGFKQDHSFYKTIAKLSEHRKSHPALRYGRQYFRPVSGDGKDYGVSPYPSGVLAFSRILNETEVVLVANTNTELTQSVYVIVDYNLHAEDPTFKILFSNKSRDNSIEPEKVEEHHGVNITEVNGKKNYWPVRVMKVTLQPMEVQILVK</sequence>